<reference evidence="1" key="1">
    <citation type="journal article" date="2021" name="Proc. Natl. Acad. Sci. U.S.A.">
        <title>A Catalog of Tens of Thousands of Viruses from Human Metagenomes Reveals Hidden Associations with Chronic Diseases.</title>
        <authorList>
            <person name="Tisza M.J."/>
            <person name="Buck C.B."/>
        </authorList>
    </citation>
    <scope>NUCLEOTIDE SEQUENCE</scope>
    <source>
        <strain evidence="1">Ct1SN28</strain>
    </source>
</reference>
<protein>
    <submittedName>
        <fullName evidence="1">Uncharacterized protein</fullName>
    </submittedName>
</protein>
<accession>A0A8S5TRL8</accession>
<name>A0A8S5TRL8_9CAUD</name>
<dbReference type="EMBL" id="BK015910">
    <property type="protein sequence ID" value="DAF84835.1"/>
    <property type="molecule type" value="Genomic_DNA"/>
</dbReference>
<evidence type="ECO:0000313" key="1">
    <source>
        <dbReference type="EMBL" id="DAF84835.1"/>
    </source>
</evidence>
<proteinExistence type="predicted"/>
<sequence>MELPKKHIGGRQFFRRRINGIAWAERTEDGHRAGIIGVELYDADQTGNHNAAAIISKKVYLGVAGSSNKDKSESERDYYDALTIINSKESIELTKEKAKIILDMLS</sequence>
<organism evidence="1">
    <name type="scientific">Siphoviridae sp. ct1SN28</name>
    <dbReference type="NCBI Taxonomy" id="2825308"/>
    <lineage>
        <taxon>Viruses</taxon>
        <taxon>Duplodnaviria</taxon>
        <taxon>Heunggongvirae</taxon>
        <taxon>Uroviricota</taxon>
        <taxon>Caudoviricetes</taxon>
    </lineage>
</organism>